<keyword evidence="10" id="KW-1185">Reference proteome</keyword>
<feature type="region of interest" description="Disordered" evidence="7">
    <location>
        <begin position="222"/>
        <end position="315"/>
    </location>
</feature>
<dbReference type="PANTHER" id="PTHR31429">
    <property type="entry name" value="WRKY TRANSCRIPTION FACTOR 36-RELATED"/>
    <property type="match status" value="1"/>
</dbReference>
<dbReference type="Gene3D" id="2.20.25.80">
    <property type="entry name" value="WRKY domain"/>
    <property type="match status" value="1"/>
</dbReference>
<keyword evidence="3" id="KW-0238">DNA-binding</keyword>
<evidence type="ECO:0000256" key="4">
    <source>
        <dbReference type="ARBA" id="ARBA00023163"/>
    </source>
</evidence>
<sequence>MDKGGAGGGRGRGGEGLSIDCDPTKFFIISKPTAIDSYVKSNHSTTWNKRDIMVDFRDGDQFSPAKSGGKRVVNEMDFFSDKSFSKESSSVEVKKESAHDGVAQGSEILDTGLNLLTRNNSSDKSTVDDGASSNIEEKLTMSKLQVLKAELNRMRTENQRLRGMLNQVNNNYNALQMNLVTLMQRPQNLKAKTTEEHTMIDATLGEKNHMVPRQFMDMGRAAAMAQKDEPSQSSSESKYRECSKSPKNIVESGSMEYKTQKENTGNEIIPFDPNRSDSRGSGRTEREDSPDQTFQGWVPNKVPKFNTSRDDDHQATEPMSMMRRARVSVRARSEASMISDGCQWRKYGQKMAKGNPCPRAYYRCTMAAGCPVRKQVQRCAEDRTILITTYEGHHNHPLPPAAMTMASTTSAAASMLLSGSMPSADGQMNNSNFQARTILPCSPTLATISASAPFPTITLDLTHTPNPSQLHRPPQTQFHVPFQNLNPQNNVASVPQVLGQVLHNQSKFSGLHCSQELEPLQLAAAAITADPNFTAALMAAITSIIGNVQPSNSGGKNNSSTRNSTDNNMGHSSFVGNG</sequence>
<dbReference type="GO" id="GO:0003700">
    <property type="term" value="F:DNA-binding transcription factor activity"/>
    <property type="evidence" value="ECO:0007669"/>
    <property type="project" value="InterPro"/>
</dbReference>
<dbReference type="PROSITE" id="PS50811">
    <property type="entry name" value="WRKY"/>
    <property type="match status" value="1"/>
</dbReference>
<comment type="caution">
    <text evidence="9">The sequence shown here is derived from an EMBL/GenBank/DDBJ whole genome shotgun (WGS) entry which is preliminary data.</text>
</comment>
<dbReference type="GO" id="GO:0043565">
    <property type="term" value="F:sequence-specific DNA binding"/>
    <property type="evidence" value="ECO:0007669"/>
    <property type="project" value="InterPro"/>
</dbReference>
<name>A0AAP0R5F4_LIQFO</name>
<organism evidence="9 10">
    <name type="scientific">Liquidambar formosana</name>
    <name type="common">Formosan gum</name>
    <dbReference type="NCBI Taxonomy" id="63359"/>
    <lineage>
        <taxon>Eukaryota</taxon>
        <taxon>Viridiplantae</taxon>
        <taxon>Streptophyta</taxon>
        <taxon>Embryophyta</taxon>
        <taxon>Tracheophyta</taxon>
        <taxon>Spermatophyta</taxon>
        <taxon>Magnoliopsida</taxon>
        <taxon>eudicotyledons</taxon>
        <taxon>Gunneridae</taxon>
        <taxon>Pentapetalae</taxon>
        <taxon>Saxifragales</taxon>
        <taxon>Altingiaceae</taxon>
        <taxon>Liquidambar</taxon>
    </lineage>
</organism>
<evidence type="ECO:0000313" key="9">
    <source>
        <dbReference type="EMBL" id="KAK9268768.1"/>
    </source>
</evidence>
<feature type="coiled-coil region" evidence="6">
    <location>
        <begin position="144"/>
        <end position="185"/>
    </location>
</feature>
<keyword evidence="5" id="KW-0539">Nucleus</keyword>
<dbReference type="SMART" id="SM00774">
    <property type="entry name" value="WRKY"/>
    <property type="match status" value="1"/>
</dbReference>
<dbReference type="FunFam" id="2.20.25.80:FF:000002">
    <property type="entry name" value="probable WRKY transcription factor 31"/>
    <property type="match status" value="1"/>
</dbReference>
<keyword evidence="6" id="KW-0175">Coiled coil</keyword>
<evidence type="ECO:0000256" key="1">
    <source>
        <dbReference type="ARBA" id="ARBA00004123"/>
    </source>
</evidence>
<dbReference type="SUPFAM" id="SSF118290">
    <property type="entry name" value="WRKY DNA-binding domain"/>
    <property type="match status" value="1"/>
</dbReference>
<dbReference type="InterPro" id="IPR036576">
    <property type="entry name" value="WRKY_dom_sf"/>
</dbReference>
<dbReference type="AlphaFoldDB" id="A0AAP0R5F4"/>
<protein>
    <recommendedName>
        <fullName evidence="8">WRKY domain-containing protein</fullName>
    </recommendedName>
</protein>
<evidence type="ECO:0000259" key="8">
    <source>
        <dbReference type="PROSITE" id="PS50811"/>
    </source>
</evidence>
<dbReference type="PANTHER" id="PTHR31429:SF81">
    <property type="entry name" value="TRANSCRIPTION FACTOR WRKY FAMILY-RELATED"/>
    <property type="match status" value="1"/>
</dbReference>
<accession>A0AAP0R5F4</accession>
<feature type="compositionally biased region" description="Basic and acidic residues" evidence="7">
    <location>
        <begin position="274"/>
        <end position="289"/>
    </location>
</feature>
<evidence type="ECO:0000313" key="10">
    <source>
        <dbReference type="Proteomes" id="UP001415857"/>
    </source>
</evidence>
<evidence type="ECO:0000256" key="2">
    <source>
        <dbReference type="ARBA" id="ARBA00023015"/>
    </source>
</evidence>
<feature type="compositionally biased region" description="Polar residues" evidence="7">
    <location>
        <begin position="569"/>
        <end position="578"/>
    </location>
</feature>
<feature type="compositionally biased region" description="Low complexity" evidence="7">
    <location>
        <begin position="557"/>
        <end position="568"/>
    </location>
</feature>
<evidence type="ECO:0000256" key="3">
    <source>
        <dbReference type="ARBA" id="ARBA00023125"/>
    </source>
</evidence>
<feature type="compositionally biased region" description="Polar residues" evidence="7">
    <location>
        <begin position="547"/>
        <end position="556"/>
    </location>
</feature>
<feature type="domain" description="WRKY" evidence="8">
    <location>
        <begin position="333"/>
        <end position="399"/>
    </location>
</feature>
<gene>
    <name evidence="9" type="ORF">L1049_000530</name>
</gene>
<keyword evidence="4" id="KW-0804">Transcription</keyword>
<dbReference type="Proteomes" id="UP001415857">
    <property type="component" value="Unassembled WGS sequence"/>
</dbReference>
<evidence type="ECO:0000256" key="5">
    <source>
        <dbReference type="ARBA" id="ARBA00023242"/>
    </source>
</evidence>
<evidence type="ECO:0000256" key="7">
    <source>
        <dbReference type="SAM" id="MobiDB-lite"/>
    </source>
</evidence>
<dbReference type="GO" id="GO:0005634">
    <property type="term" value="C:nucleus"/>
    <property type="evidence" value="ECO:0007669"/>
    <property type="project" value="UniProtKB-SubCell"/>
</dbReference>
<proteinExistence type="predicted"/>
<reference evidence="9 10" key="1">
    <citation type="journal article" date="2024" name="Plant J.">
        <title>Genome sequences and population genomics reveal climatic adaptation and genomic divergence between two closely related sweetgum species.</title>
        <authorList>
            <person name="Xu W.Q."/>
            <person name="Ren C.Q."/>
            <person name="Zhang X.Y."/>
            <person name="Comes H.P."/>
            <person name="Liu X.H."/>
            <person name="Li Y.G."/>
            <person name="Kettle C.J."/>
            <person name="Jalonen R."/>
            <person name="Gaisberger H."/>
            <person name="Ma Y.Z."/>
            <person name="Qiu Y.X."/>
        </authorList>
    </citation>
    <scope>NUCLEOTIDE SEQUENCE [LARGE SCALE GENOMIC DNA]</scope>
    <source>
        <strain evidence="9">Hangzhou</strain>
    </source>
</reference>
<dbReference type="InterPro" id="IPR044810">
    <property type="entry name" value="WRKY_plant"/>
</dbReference>
<feature type="region of interest" description="Disordered" evidence="7">
    <location>
        <begin position="547"/>
        <end position="578"/>
    </location>
</feature>
<comment type="subcellular location">
    <subcellularLocation>
        <location evidence="1">Nucleus</location>
    </subcellularLocation>
</comment>
<keyword evidence="2" id="KW-0805">Transcription regulation</keyword>
<dbReference type="Pfam" id="PF03106">
    <property type="entry name" value="WRKY"/>
    <property type="match status" value="1"/>
</dbReference>
<dbReference type="EMBL" id="JBBPBK010000015">
    <property type="protein sequence ID" value="KAK9268768.1"/>
    <property type="molecule type" value="Genomic_DNA"/>
</dbReference>
<dbReference type="InterPro" id="IPR003657">
    <property type="entry name" value="WRKY_dom"/>
</dbReference>
<evidence type="ECO:0000256" key="6">
    <source>
        <dbReference type="SAM" id="Coils"/>
    </source>
</evidence>